<evidence type="ECO:0008006" key="3">
    <source>
        <dbReference type="Google" id="ProtNLM"/>
    </source>
</evidence>
<dbReference type="AlphaFoldDB" id="A0A1F7UW23"/>
<dbReference type="EMBL" id="MGEK01000020">
    <property type="protein sequence ID" value="OGL82491.1"/>
    <property type="molecule type" value="Genomic_DNA"/>
</dbReference>
<protein>
    <recommendedName>
        <fullName evidence="3">Phosphoribosyltransferase domain-containing protein</fullName>
    </recommendedName>
</protein>
<reference evidence="1 2" key="1">
    <citation type="journal article" date="2016" name="Nat. Commun.">
        <title>Thousands of microbial genomes shed light on interconnected biogeochemical processes in an aquifer system.</title>
        <authorList>
            <person name="Anantharaman K."/>
            <person name="Brown C.T."/>
            <person name="Hug L.A."/>
            <person name="Sharon I."/>
            <person name="Castelle C.J."/>
            <person name="Probst A.J."/>
            <person name="Thomas B.C."/>
            <person name="Singh A."/>
            <person name="Wilkins M.J."/>
            <person name="Karaoz U."/>
            <person name="Brodie E.L."/>
            <person name="Williams K.H."/>
            <person name="Hubbard S.S."/>
            <person name="Banfield J.F."/>
        </authorList>
    </citation>
    <scope>NUCLEOTIDE SEQUENCE [LARGE SCALE GENOMIC DNA]</scope>
</reference>
<name>A0A1F7UW23_9BACT</name>
<dbReference type="Proteomes" id="UP000176846">
    <property type="component" value="Unassembled WGS sequence"/>
</dbReference>
<sequence length="223" mass="25188">MKTVKVPKELVVNLFDRGAIVVGQMITRHDKTETKFDLQLDDLVPTNREIRQQLARLLLRQLRWYYDGNLRTSRFGLVDVSPPINKVVTTISNGVKGECPTASIATRMHNGAPHIKIYGRVAVGFNYTLVDDILWSGHTIADMFGFWFWRHRYPIDYILIFCDAQVGGLASLQKAVNKLTGDVGIKDIPIDCLTTRKEILDILLEANKITREAYDLAMEGAAV</sequence>
<accession>A0A1F7UW23</accession>
<evidence type="ECO:0000313" key="2">
    <source>
        <dbReference type="Proteomes" id="UP000176846"/>
    </source>
</evidence>
<gene>
    <name evidence="1" type="ORF">A2936_02430</name>
</gene>
<proteinExistence type="predicted"/>
<organism evidence="1 2">
    <name type="scientific">Candidatus Uhrbacteria bacterium RIFCSPLOWO2_01_FULL_47_25</name>
    <dbReference type="NCBI Taxonomy" id="1802402"/>
    <lineage>
        <taxon>Bacteria</taxon>
        <taxon>Candidatus Uhriibacteriota</taxon>
    </lineage>
</organism>
<comment type="caution">
    <text evidence="1">The sequence shown here is derived from an EMBL/GenBank/DDBJ whole genome shotgun (WGS) entry which is preliminary data.</text>
</comment>
<evidence type="ECO:0000313" key="1">
    <source>
        <dbReference type="EMBL" id="OGL82491.1"/>
    </source>
</evidence>